<keyword evidence="1" id="KW-0472">Membrane</keyword>
<proteinExistence type="predicted"/>
<dbReference type="EMBL" id="JALDAW010000023">
    <property type="protein sequence ID" value="MDY5169760.1"/>
    <property type="molecule type" value="Genomic_DNA"/>
</dbReference>
<reference evidence="2" key="2">
    <citation type="submission" date="2022-03" db="EMBL/GenBank/DDBJ databases">
        <title>First case of bacteraemia caused by Dielma fastidiosa in a patient hospitalised with diverticulitis.</title>
        <authorList>
            <person name="Forman-Ankjaer B."/>
            <person name="Hvid-Jensen F."/>
            <person name="Kobel C.M."/>
            <person name="Greve T."/>
        </authorList>
    </citation>
    <scope>NUCLEOTIDE SEQUENCE</scope>
    <source>
        <strain evidence="2">AUH_DF_2021</strain>
    </source>
</reference>
<name>A0A2V2FG37_9FIRM</name>
<evidence type="ECO:0000313" key="3">
    <source>
        <dbReference type="EMBL" id="PXX77139.1"/>
    </source>
</evidence>
<sequence length="64" mass="7226">MSYKFISVCIALFSFVVSFYALSAIKFDKFCQVEKPAKVQTLLIVLSFALAGLVANFLMMFINF</sequence>
<keyword evidence="4" id="KW-1185">Reference proteome</keyword>
<dbReference type="InterPro" id="IPR009526">
    <property type="entry name" value="DUF1146"/>
</dbReference>
<evidence type="ECO:0000256" key="1">
    <source>
        <dbReference type="SAM" id="Phobius"/>
    </source>
</evidence>
<keyword evidence="1" id="KW-1133">Transmembrane helix</keyword>
<protein>
    <submittedName>
        <fullName evidence="2">DUF1146 domain-containing protein</fullName>
    </submittedName>
    <submittedName>
        <fullName evidence="3">Putative membrane protein YwzB</fullName>
    </submittedName>
</protein>
<organism evidence="2 5">
    <name type="scientific">Dielma fastidiosa</name>
    <dbReference type="NCBI Taxonomy" id="1034346"/>
    <lineage>
        <taxon>Bacteria</taxon>
        <taxon>Bacillati</taxon>
        <taxon>Bacillota</taxon>
        <taxon>Erysipelotrichia</taxon>
        <taxon>Erysipelotrichales</taxon>
        <taxon>Erysipelotrichaceae</taxon>
        <taxon>Dielma</taxon>
    </lineage>
</organism>
<dbReference type="AlphaFoldDB" id="A0A2V2FG37"/>
<reference evidence="3 4" key="1">
    <citation type="submission" date="2018-05" db="EMBL/GenBank/DDBJ databases">
        <title>Genomic Encyclopedia of Type Strains, Phase IV (KMG-IV): sequencing the most valuable type-strain genomes for metagenomic binning, comparative biology and taxonomic classification.</title>
        <authorList>
            <person name="Goeker M."/>
        </authorList>
    </citation>
    <scope>NUCLEOTIDE SEQUENCE [LARGE SCALE GENOMIC DNA]</scope>
    <source>
        <strain evidence="3 4">JC118</strain>
    </source>
</reference>
<feature type="transmembrane region" description="Helical" evidence="1">
    <location>
        <begin position="39"/>
        <end position="62"/>
    </location>
</feature>
<dbReference type="Pfam" id="PF06612">
    <property type="entry name" value="DUF1146"/>
    <property type="match status" value="1"/>
</dbReference>
<dbReference type="EMBL" id="QJKH01000012">
    <property type="protein sequence ID" value="PXX77139.1"/>
    <property type="molecule type" value="Genomic_DNA"/>
</dbReference>
<dbReference type="Proteomes" id="UP001276902">
    <property type="component" value="Unassembled WGS sequence"/>
</dbReference>
<dbReference type="Proteomes" id="UP000247612">
    <property type="component" value="Unassembled WGS sequence"/>
</dbReference>
<dbReference type="STRING" id="1034346.GCA_000313565_00961"/>
<evidence type="ECO:0000313" key="2">
    <source>
        <dbReference type="EMBL" id="MDY5169760.1"/>
    </source>
</evidence>
<dbReference type="OrthoDB" id="1769204at2"/>
<gene>
    <name evidence="3" type="ORF">DES51_11279</name>
    <name evidence="2" type="ORF">MQE39_16710</name>
</gene>
<evidence type="ECO:0000313" key="4">
    <source>
        <dbReference type="Proteomes" id="UP000247612"/>
    </source>
</evidence>
<dbReference type="RefSeq" id="WP_022937275.1">
    <property type="nucleotide sequence ID" value="NZ_BAABZA010000001.1"/>
</dbReference>
<accession>A0A2V2FG37</accession>
<keyword evidence="1" id="KW-0812">Transmembrane</keyword>
<dbReference type="GeneID" id="94440463"/>
<comment type="caution">
    <text evidence="2">The sequence shown here is derived from an EMBL/GenBank/DDBJ whole genome shotgun (WGS) entry which is preliminary data.</text>
</comment>
<evidence type="ECO:0000313" key="5">
    <source>
        <dbReference type="Proteomes" id="UP001276902"/>
    </source>
</evidence>